<proteinExistence type="predicted"/>
<gene>
    <name evidence="3" type="ORF">A6A03_10565</name>
</gene>
<keyword evidence="4" id="KW-1185">Reference proteome</keyword>
<feature type="domain" description="Glycosyltransferase subfamily 4-like N-terminal" evidence="2">
    <location>
        <begin position="16"/>
        <end position="225"/>
    </location>
</feature>
<dbReference type="InterPro" id="IPR001296">
    <property type="entry name" value="Glyco_trans_1"/>
</dbReference>
<feature type="domain" description="Glycosyl transferase family 1" evidence="1">
    <location>
        <begin position="242"/>
        <end position="396"/>
    </location>
</feature>
<dbReference type="EMBL" id="LWQS01000037">
    <property type="protein sequence ID" value="OAN47509.1"/>
    <property type="molecule type" value="Genomic_DNA"/>
</dbReference>
<dbReference type="AlphaFoldDB" id="A0A178MFJ8"/>
<dbReference type="CDD" id="cd03801">
    <property type="entry name" value="GT4_PimA-like"/>
    <property type="match status" value="1"/>
</dbReference>
<reference evidence="3 4" key="1">
    <citation type="submission" date="2016-04" db="EMBL/GenBank/DDBJ databases">
        <title>Chloroflexus islandicus sp. nov., a thermophilic filamentous anoxygenic phototrophic bacterium from geyser Strokkur (Iceland).</title>
        <authorList>
            <person name="Gaisin V.A."/>
            <person name="Kalashnikov A.M."/>
            <person name="Sukhacheva M.V."/>
            <person name="Grouzdev D.S."/>
            <person name="Ivanov T.M."/>
            <person name="Kuznetsov B."/>
            <person name="Gorlenko V.M."/>
        </authorList>
    </citation>
    <scope>NUCLEOTIDE SEQUENCE [LARGE SCALE GENOMIC DNA]</scope>
    <source>
        <strain evidence="4">isl-2</strain>
    </source>
</reference>
<accession>A0A178MFJ8</accession>
<protein>
    <submittedName>
        <fullName evidence="3">Glycosyl transferase family 1</fullName>
    </submittedName>
</protein>
<sequence>MRILIPSDVFPPDGRGGAAWSTHALATGLHARGHQVQIIVPCRHPCRRPLVDRVDGLPVRRVPYYAPALPFVQNYFRHERFWPRLAHAIIAAGHDLGGVDVIHAQHTQAAAAAILARAALKAPVVVTVRDHWPWDYFATGLHGNRIPHPGGSWPALATDLVARLGPLRGTLALLAIPYLRSHVATRAALLGKADAVIAPSQYIARRLAGIVDPARIHVLPNMVDIAASDAIAAAAPQITWDGALVLFAGKLEANKGAGVLIELIAALASRRAELPPLTLLIAGDGALRPAIEAALKASGLPGRVLAWVEHDELLRLTARCDLLIFPSNWGEPLARALIEAAALGAPIVAMPTGGTPDIVTHGETGILAPTLPAMAAWIVRLLNDPATRQRLGAAARTAARERFATDRLLPRYEALYAELAQRRKGVNPKQ</sequence>
<organism evidence="3 4">
    <name type="scientific">Chloroflexus islandicus</name>
    <dbReference type="NCBI Taxonomy" id="1707952"/>
    <lineage>
        <taxon>Bacteria</taxon>
        <taxon>Bacillati</taxon>
        <taxon>Chloroflexota</taxon>
        <taxon>Chloroflexia</taxon>
        <taxon>Chloroflexales</taxon>
        <taxon>Chloroflexineae</taxon>
        <taxon>Chloroflexaceae</taxon>
        <taxon>Chloroflexus</taxon>
    </lineage>
</organism>
<name>A0A178MFJ8_9CHLR</name>
<evidence type="ECO:0000313" key="4">
    <source>
        <dbReference type="Proteomes" id="UP000078287"/>
    </source>
</evidence>
<dbReference type="PANTHER" id="PTHR12526">
    <property type="entry name" value="GLYCOSYLTRANSFERASE"/>
    <property type="match status" value="1"/>
</dbReference>
<dbReference type="SUPFAM" id="SSF53756">
    <property type="entry name" value="UDP-Glycosyltransferase/glycogen phosphorylase"/>
    <property type="match status" value="1"/>
</dbReference>
<dbReference type="Gene3D" id="3.40.50.2000">
    <property type="entry name" value="Glycogen Phosphorylase B"/>
    <property type="match status" value="2"/>
</dbReference>
<dbReference type="OrthoDB" id="139410at2"/>
<dbReference type="InterPro" id="IPR028098">
    <property type="entry name" value="Glyco_trans_4-like_N"/>
</dbReference>
<comment type="caution">
    <text evidence="3">The sequence shown here is derived from an EMBL/GenBank/DDBJ whole genome shotgun (WGS) entry which is preliminary data.</text>
</comment>
<dbReference type="PANTHER" id="PTHR12526:SF635">
    <property type="entry name" value="GLYCOSYL TRANSFERASE GROUP 1"/>
    <property type="match status" value="1"/>
</dbReference>
<evidence type="ECO:0000259" key="2">
    <source>
        <dbReference type="Pfam" id="PF13439"/>
    </source>
</evidence>
<dbReference type="Proteomes" id="UP000078287">
    <property type="component" value="Unassembled WGS sequence"/>
</dbReference>
<evidence type="ECO:0000259" key="1">
    <source>
        <dbReference type="Pfam" id="PF00534"/>
    </source>
</evidence>
<keyword evidence="3" id="KW-0808">Transferase</keyword>
<dbReference type="Pfam" id="PF00534">
    <property type="entry name" value="Glycos_transf_1"/>
    <property type="match status" value="1"/>
</dbReference>
<evidence type="ECO:0000313" key="3">
    <source>
        <dbReference type="EMBL" id="OAN47509.1"/>
    </source>
</evidence>
<dbReference type="STRING" id="1707952.A6A03_10565"/>
<dbReference type="Pfam" id="PF13439">
    <property type="entry name" value="Glyco_transf_4"/>
    <property type="match status" value="1"/>
</dbReference>
<dbReference type="GO" id="GO:0016757">
    <property type="term" value="F:glycosyltransferase activity"/>
    <property type="evidence" value="ECO:0007669"/>
    <property type="project" value="InterPro"/>
</dbReference>